<evidence type="ECO:0000313" key="5">
    <source>
        <dbReference type="Proteomes" id="UP000799777"/>
    </source>
</evidence>
<evidence type="ECO:0000259" key="3">
    <source>
        <dbReference type="PROSITE" id="PS00028"/>
    </source>
</evidence>
<accession>A0A9P4HDL8</accession>
<organism evidence="4 5">
    <name type="scientific">Setomelanomma holmii</name>
    <dbReference type="NCBI Taxonomy" id="210430"/>
    <lineage>
        <taxon>Eukaryota</taxon>
        <taxon>Fungi</taxon>
        <taxon>Dikarya</taxon>
        <taxon>Ascomycota</taxon>
        <taxon>Pezizomycotina</taxon>
        <taxon>Dothideomycetes</taxon>
        <taxon>Pleosporomycetidae</taxon>
        <taxon>Pleosporales</taxon>
        <taxon>Pleosporineae</taxon>
        <taxon>Phaeosphaeriaceae</taxon>
        <taxon>Setomelanomma</taxon>
    </lineage>
</organism>
<keyword evidence="5" id="KW-1185">Reference proteome</keyword>
<evidence type="ECO:0000256" key="2">
    <source>
        <dbReference type="SAM" id="MobiDB-lite"/>
    </source>
</evidence>
<dbReference type="InterPro" id="IPR013087">
    <property type="entry name" value="Znf_C2H2_type"/>
</dbReference>
<feature type="domain" description="C2H2-type" evidence="3">
    <location>
        <begin position="586"/>
        <end position="607"/>
    </location>
</feature>
<dbReference type="Proteomes" id="UP000799777">
    <property type="component" value="Unassembled WGS sequence"/>
</dbReference>
<dbReference type="Gene3D" id="1.10.443.10">
    <property type="entry name" value="Intergrase catalytic core"/>
    <property type="match status" value="1"/>
</dbReference>
<feature type="region of interest" description="Disordered" evidence="2">
    <location>
        <begin position="523"/>
        <end position="544"/>
    </location>
</feature>
<sequence>MEEQWNECWTYLKKDYFHFRDYATVCLPSLYIFFDWLLNERWGKCGRRRRGTKFASSLRTYWKVSGLVYERATAEKLDAKTSRSMHKVLRKLAKKHSLKKIGRDKACMYVEDLAKVLQTNLMTTEKRYPHGRYRIQAQLYLQLGGFTANRPSALLSLCYRHIQVTLLQDPEGGPHRVMLEFTFEFTKQFLGIKDQNTFPLHEIMYDETLSFSPHVFLLGLLFCDRAFAAYNLVSAEELSRLTIPPGRDELRLHLNQSLDNIPVFRKAVRTLHGWDISPDEPLSYSTLLPWIRTLGEITGFAQVTRPYSLRYAGGKAFNENGNVSDAMQNLIMGHASITTFLRHYLSRRITVDTQAVVRGIQPQTALMRAACTMSRSIDHRRPRRLTPEQSASVNNDPSVRSLLKQREQLKRTIPNATKHPKYKALASKINQERQRRRDALLQAVKERWEFEQPVRDVEWQLAGGEIKDDLELVHLAMLTAQEELADSVLSQPGTTIAGELCRRNRAIRAVMLYCRLEEGGMNPTRIKQGKEKPSPPAKNRSEYKSEALEAAKVSVYKETRPRICDLSKHFKRKHLQHIKEGESLGCELCQVVLESKMHLQRHAHDIHGTVSFSAT</sequence>
<evidence type="ECO:0000313" key="4">
    <source>
        <dbReference type="EMBL" id="KAF2031734.1"/>
    </source>
</evidence>
<feature type="compositionally biased region" description="Polar residues" evidence="2">
    <location>
        <begin position="387"/>
        <end position="398"/>
    </location>
</feature>
<dbReference type="GO" id="GO:0006310">
    <property type="term" value="P:DNA recombination"/>
    <property type="evidence" value="ECO:0007669"/>
    <property type="project" value="UniProtKB-KW"/>
</dbReference>
<dbReference type="Pfam" id="PF11917">
    <property type="entry name" value="DUF3435"/>
    <property type="match status" value="1"/>
</dbReference>
<dbReference type="InterPro" id="IPR021842">
    <property type="entry name" value="DUF3435"/>
</dbReference>
<gene>
    <name evidence="4" type="ORF">EK21DRAFT_99467</name>
</gene>
<reference evidence="4" key="1">
    <citation type="journal article" date="2020" name="Stud. Mycol.">
        <title>101 Dothideomycetes genomes: a test case for predicting lifestyles and emergence of pathogens.</title>
        <authorList>
            <person name="Haridas S."/>
            <person name="Albert R."/>
            <person name="Binder M."/>
            <person name="Bloem J."/>
            <person name="Labutti K."/>
            <person name="Salamov A."/>
            <person name="Andreopoulos B."/>
            <person name="Baker S."/>
            <person name="Barry K."/>
            <person name="Bills G."/>
            <person name="Bluhm B."/>
            <person name="Cannon C."/>
            <person name="Castanera R."/>
            <person name="Culley D."/>
            <person name="Daum C."/>
            <person name="Ezra D."/>
            <person name="Gonzalez J."/>
            <person name="Henrissat B."/>
            <person name="Kuo A."/>
            <person name="Liang C."/>
            <person name="Lipzen A."/>
            <person name="Lutzoni F."/>
            <person name="Magnuson J."/>
            <person name="Mondo S."/>
            <person name="Nolan M."/>
            <person name="Ohm R."/>
            <person name="Pangilinan J."/>
            <person name="Park H.-J."/>
            <person name="Ramirez L."/>
            <person name="Alfaro M."/>
            <person name="Sun H."/>
            <person name="Tritt A."/>
            <person name="Yoshinaga Y."/>
            <person name="Zwiers L.-H."/>
            <person name="Turgeon B."/>
            <person name="Goodwin S."/>
            <person name="Spatafora J."/>
            <person name="Crous P."/>
            <person name="Grigoriev I."/>
        </authorList>
    </citation>
    <scope>NUCLEOTIDE SEQUENCE</scope>
    <source>
        <strain evidence="4">CBS 110217</strain>
    </source>
</reference>
<dbReference type="InterPro" id="IPR011010">
    <property type="entry name" value="DNA_brk_join_enz"/>
</dbReference>
<dbReference type="AlphaFoldDB" id="A0A9P4HDL8"/>
<dbReference type="InterPro" id="IPR013762">
    <property type="entry name" value="Integrase-like_cat_sf"/>
</dbReference>
<dbReference type="PANTHER" id="PTHR37535:SF2">
    <property type="entry name" value="FINGER DOMAIN PROTEIN, PUTATIVE (AFU_ORTHOLOGUE AFUA_6G09300)-RELATED"/>
    <property type="match status" value="1"/>
</dbReference>
<dbReference type="GO" id="GO:0003677">
    <property type="term" value="F:DNA binding"/>
    <property type="evidence" value="ECO:0007669"/>
    <property type="project" value="InterPro"/>
</dbReference>
<keyword evidence="1" id="KW-0233">DNA recombination</keyword>
<protein>
    <recommendedName>
        <fullName evidence="3">C2H2-type domain-containing protein</fullName>
    </recommendedName>
</protein>
<comment type="caution">
    <text evidence="4">The sequence shown here is derived from an EMBL/GenBank/DDBJ whole genome shotgun (WGS) entry which is preliminary data.</text>
</comment>
<feature type="compositionally biased region" description="Basic and acidic residues" evidence="2">
    <location>
        <begin position="528"/>
        <end position="544"/>
    </location>
</feature>
<dbReference type="PROSITE" id="PS00028">
    <property type="entry name" value="ZINC_FINGER_C2H2_1"/>
    <property type="match status" value="1"/>
</dbReference>
<dbReference type="GO" id="GO:0015074">
    <property type="term" value="P:DNA integration"/>
    <property type="evidence" value="ECO:0007669"/>
    <property type="project" value="InterPro"/>
</dbReference>
<dbReference type="PANTHER" id="PTHR37535">
    <property type="entry name" value="FLUG DOMAIN PROTEIN"/>
    <property type="match status" value="1"/>
</dbReference>
<evidence type="ECO:0000256" key="1">
    <source>
        <dbReference type="ARBA" id="ARBA00023172"/>
    </source>
</evidence>
<proteinExistence type="predicted"/>
<feature type="region of interest" description="Disordered" evidence="2">
    <location>
        <begin position="378"/>
        <end position="399"/>
    </location>
</feature>
<name>A0A9P4HDL8_9PLEO</name>
<dbReference type="SUPFAM" id="SSF56349">
    <property type="entry name" value="DNA breaking-rejoining enzymes"/>
    <property type="match status" value="1"/>
</dbReference>
<dbReference type="EMBL" id="ML978178">
    <property type="protein sequence ID" value="KAF2031734.1"/>
    <property type="molecule type" value="Genomic_DNA"/>
</dbReference>
<dbReference type="OrthoDB" id="4485682at2759"/>